<evidence type="ECO:0000256" key="1">
    <source>
        <dbReference type="SAM" id="MobiDB-lite"/>
    </source>
</evidence>
<reference evidence="2 3" key="1">
    <citation type="journal article" date="2018" name="MBio">
        <title>Comparative Genomics Reveals the Core Gene Toolbox for the Fungus-Insect Symbiosis.</title>
        <authorList>
            <person name="Wang Y."/>
            <person name="Stata M."/>
            <person name="Wang W."/>
            <person name="Stajich J.E."/>
            <person name="White M.M."/>
            <person name="Moncalvo J.M."/>
        </authorList>
    </citation>
    <scope>NUCLEOTIDE SEQUENCE [LARGE SCALE GENOMIC DNA]</scope>
    <source>
        <strain evidence="2 3">SWE-8-4</strain>
    </source>
</reference>
<gene>
    <name evidence="2" type="ORF">BB561_005314</name>
</gene>
<accession>A0A2T9YAZ7</accession>
<name>A0A2T9YAZ7_9FUNG</name>
<protein>
    <submittedName>
        <fullName evidence="2">Uncharacterized protein</fullName>
    </submittedName>
</protein>
<feature type="region of interest" description="Disordered" evidence="1">
    <location>
        <begin position="1"/>
        <end position="24"/>
    </location>
</feature>
<dbReference type="Proteomes" id="UP000245383">
    <property type="component" value="Unassembled WGS sequence"/>
</dbReference>
<proteinExistence type="predicted"/>
<keyword evidence="3" id="KW-1185">Reference proteome</keyword>
<organism evidence="2 3">
    <name type="scientific">Smittium simulii</name>
    <dbReference type="NCBI Taxonomy" id="133385"/>
    <lineage>
        <taxon>Eukaryota</taxon>
        <taxon>Fungi</taxon>
        <taxon>Fungi incertae sedis</taxon>
        <taxon>Zoopagomycota</taxon>
        <taxon>Kickxellomycotina</taxon>
        <taxon>Harpellomycetes</taxon>
        <taxon>Harpellales</taxon>
        <taxon>Legeriomycetaceae</taxon>
        <taxon>Smittium</taxon>
    </lineage>
</organism>
<comment type="caution">
    <text evidence="2">The sequence shown here is derived from an EMBL/GenBank/DDBJ whole genome shotgun (WGS) entry which is preliminary data.</text>
</comment>
<dbReference type="AlphaFoldDB" id="A0A2T9YAZ7"/>
<sequence>MLSTIARAFTPQNKKSKNNAKKKNPLIDFSTQKRSDKAKMRAPLNNDPVILLSSMDIPLNNKSQKEKMAWANSNILNNSKQDKSFSKSYHDIKKSIPTSIEYSHNPFFTLSRKIDKRFTIFKNSILHKKSRSTSSYSHLPRKQTLAFPNESESLYYSCISIPKSYSSSISSLVNIELPKPNQQSLPNVSKLRRRYHIKSLPHKKRSIKPLAQKINFSPSSSLPDIKISSSLFPSSVEGAADIDLPFELSTKNLQALVHSTPHVFESKYSNILHYIQIQQHYVITSISQTISDYFINFEKLETQFIKSNIQLSKLTYENQRDIQICLNGIFLDLDAANELVFALTKFHFDKFNSHSQHLNPYLTDLFSKPLHIKNFNSLFTNVTAPLVLNKDSFINLSDTQININQTIPFPELTSQANHNILPGFYDSNKEFLLPNIKANSHSLESSSSSIMKHPSQNNTIAPFNNHLKQKSRSSLKLINDYYIDNLVLADHYKPAKKTLNPNTDFSDDIHSTNTINKADKNKNSNLANGEYKVFNDTDDDDAPLVKIKNNIKSSKRNTICSSDNLIQRYMKETPIQDIIQSMSLFNDDIALSLLYTYPQIKKLNPDNNIDFNIKQKLSLNNLLPNKNQTSTLTQFDKPKIRSDNNHLPLLENSIPYSKYHHHHVFDIFPNLEDSKSHDLHFCNSKSNSEDLFKFSKSLGYDLNPTQTAFESKNAKSFQPSKNFSSHTQKELNNKISYNSEIINNFPQTSYCKNYPDQHLTLKTCHSTNCKNFHGKKLIDEIPIRNGLYHQNSNMELNGRTFPKLCNKKKSLNHLNFLSHVYQKKKMRPNGNKLFENTDNESKLVYL</sequence>
<evidence type="ECO:0000313" key="2">
    <source>
        <dbReference type="EMBL" id="PVU89501.1"/>
    </source>
</evidence>
<evidence type="ECO:0000313" key="3">
    <source>
        <dbReference type="Proteomes" id="UP000245383"/>
    </source>
</evidence>
<dbReference type="EMBL" id="MBFR01000310">
    <property type="protein sequence ID" value="PVU89501.1"/>
    <property type="molecule type" value="Genomic_DNA"/>
</dbReference>
<feature type="compositionally biased region" description="Basic residues" evidence="1">
    <location>
        <begin position="14"/>
        <end position="24"/>
    </location>
</feature>